<dbReference type="EMBL" id="LGAV01000001">
    <property type="protein sequence ID" value="KOS16141.1"/>
    <property type="molecule type" value="Genomic_DNA"/>
</dbReference>
<evidence type="ECO:0000256" key="1">
    <source>
        <dbReference type="ARBA" id="ARBA00004123"/>
    </source>
</evidence>
<dbReference type="PANTHER" id="PTHR11834">
    <property type="entry name" value="TRANSCRIPTIONAL ENHANCER FACTOR TEF RELATED"/>
    <property type="match status" value="1"/>
</dbReference>
<dbReference type="RefSeq" id="XP_017993773.1">
    <property type="nucleotide sequence ID" value="XM_018137703.1"/>
</dbReference>
<evidence type="ECO:0000256" key="4">
    <source>
        <dbReference type="ARBA" id="ARBA00023163"/>
    </source>
</evidence>
<dbReference type="InterPro" id="IPR000818">
    <property type="entry name" value="TEA/ATTS_dom"/>
</dbReference>
<dbReference type="STRING" id="77020.A0A0M8MYJ8"/>
<feature type="region of interest" description="Disordered" evidence="7">
    <location>
        <begin position="25"/>
        <end position="46"/>
    </location>
</feature>
<dbReference type="Pfam" id="PF01285">
    <property type="entry name" value="TEA"/>
    <property type="match status" value="1"/>
</dbReference>
<dbReference type="AlphaFoldDB" id="A0A0M8MYJ8"/>
<feature type="region of interest" description="Disordered" evidence="7">
    <location>
        <begin position="476"/>
        <end position="495"/>
    </location>
</feature>
<evidence type="ECO:0000259" key="8">
    <source>
        <dbReference type="PROSITE" id="PS51088"/>
    </source>
</evidence>
<feature type="compositionally biased region" description="Pro residues" evidence="7">
    <location>
        <begin position="639"/>
        <end position="649"/>
    </location>
</feature>
<feature type="compositionally biased region" description="Pro residues" evidence="7">
    <location>
        <begin position="696"/>
        <end position="705"/>
    </location>
</feature>
<accession>A0A0M8MYJ8</accession>
<dbReference type="Proteomes" id="UP000037751">
    <property type="component" value="Unassembled WGS sequence"/>
</dbReference>
<dbReference type="OrthoDB" id="10006572at2759"/>
<keyword evidence="3" id="KW-0805">Transcription regulation</keyword>
<evidence type="ECO:0000256" key="3">
    <source>
        <dbReference type="ARBA" id="ARBA00023015"/>
    </source>
</evidence>
<keyword evidence="10" id="KW-1185">Reference proteome</keyword>
<keyword evidence="5" id="KW-0539">Nucleus</keyword>
<evidence type="ECO:0000256" key="7">
    <source>
        <dbReference type="SAM" id="MobiDB-lite"/>
    </source>
</evidence>
<dbReference type="SMART" id="SM00426">
    <property type="entry name" value="TEA"/>
    <property type="match status" value="1"/>
</dbReference>
<name>A0A0M8MYJ8_9BASI</name>
<dbReference type="GO" id="GO:0005634">
    <property type="term" value="C:nucleus"/>
    <property type="evidence" value="ECO:0007669"/>
    <property type="project" value="UniProtKB-SubCell"/>
</dbReference>
<comment type="similarity">
    <text evidence="2">Belongs to the TEC1 family.</text>
</comment>
<dbReference type="PROSITE" id="PS51088">
    <property type="entry name" value="TEA_2"/>
    <property type="match status" value="1"/>
</dbReference>
<dbReference type="GO" id="GO:0005667">
    <property type="term" value="C:transcription regulator complex"/>
    <property type="evidence" value="ECO:0007669"/>
    <property type="project" value="TreeGrafter"/>
</dbReference>
<feature type="compositionally biased region" description="Polar residues" evidence="7">
    <location>
        <begin position="675"/>
        <end position="694"/>
    </location>
</feature>
<evidence type="ECO:0000256" key="5">
    <source>
        <dbReference type="ARBA" id="ARBA00023242"/>
    </source>
</evidence>
<comment type="subcellular location">
    <subcellularLocation>
        <location evidence="1">Nucleus</location>
    </subcellularLocation>
</comment>
<dbReference type="GO" id="GO:0000978">
    <property type="term" value="F:RNA polymerase II cis-regulatory region sequence-specific DNA binding"/>
    <property type="evidence" value="ECO:0007669"/>
    <property type="project" value="TreeGrafter"/>
</dbReference>
<feature type="DNA-binding region" description="TEA" evidence="6">
    <location>
        <begin position="147"/>
        <end position="221"/>
    </location>
</feature>
<feature type="region of interest" description="Disordered" evidence="7">
    <location>
        <begin position="616"/>
        <end position="802"/>
    </location>
</feature>
<sequence length="933" mass="100194">MVAPSPNMNGTMFYPSNMMSFGLPESPSPSNGMDMSMHNHPMTNNLSPLAHRTLRTASANGPSGMMPSPIIPVTPYQDSPVMRRANSYGGATCPWPNRDNMPVFNVHPSMTPPASTPPQMIPPMSAPVMMQRQYSSPQPRTTRERSRHSSTDVWPDDVEVAFWEALRLIPKLGRRKVLVHGKPCGRNELIAEYIERKTGKTRSRKQVSSHIQVLKNVKRGDMEFQQLIAEPTSEEDYYTPAGGMMYAHALSEYSVGLLGFSLTSSDALTSPMSMSSATFSPTVSSPLPVSHSPMQSPATGAISKALDNLHVSGSPTAHTPTRKPSVNSRMLLTTKSIPLTSADPVPTLIPTSFSMWAFSSKTDDRHVYTSIDTVAMSRVLHPGGELPLLPSNGPISTSFRFPQLMEMQRSLKCPFVHVHVPMTLPRADPATPSYDRMGTALSVTSTSDTCLTMVLSIYSHGKCVLTLVEKLEPPRRMAPARGSVSGADSDSMPRSPIPNDSRFAWVYQVPFATDFWADFLSRNHPVHLYNGNNVEPMPSFSKQPSERASLSMAVSGLAFVQEFVIPRQDAPSGLRSLSPMSPQHPLASSQGSRLGDVVGVIAWEFECIETAAREPGTPRVSILGPSIPGPSHPTTPHRPSVPKPTPETPVSPTAQGSGKARSDDKNGLLGLQIQPAPQASQTNGPSHDTKTSTNPLPRPSTPLAPPTLIHTQASPLRQPEPAMAKSATASETRAPAPASLDSHERSNKSVDMTRSYSSPSHASTSSSLNPTYPSTAQSTLGTNMGLSDVFGQKQSAPGMASTLSPAMSPMTLLDSTALSTSASSSASLLEPRGLGIVSDPAPPIPMRSNSMSMLPEQDPDLSHSNAMALTSSTSIPDSLPSHLDPTDVSGRLGLSTHVTWNGQNDLMDEFLDTSLMEPWMDMPSSSMPPPSTS</sequence>
<evidence type="ECO:0000313" key="10">
    <source>
        <dbReference type="Proteomes" id="UP000037751"/>
    </source>
</evidence>
<organism evidence="9 10">
    <name type="scientific">Malassezia pachydermatis</name>
    <dbReference type="NCBI Taxonomy" id="77020"/>
    <lineage>
        <taxon>Eukaryota</taxon>
        <taxon>Fungi</taxon>
        <taxon>Dikarya</taxon>
        <taxon>Basidiomycota</taxon>
        <taxon>Ustilaginomycotina</taxon>
        <taxon>Malasseziomycetes</taxon>
        <taxon>Malasseziales</taxon>
        <taxon>Malasseziaceae</taxon>
        <taxon>Malassezia</taxon>
    </lineage>
</organism>
<evidence type="ECO:0000313" key="9">
    <source>
        <dbReference type="EMBL" id="KOS16141.1"/>
    </source>
</evidence>
<reference evidence="9 10" key="1">
    <citation type="submission" date="2015-07" db="EMBL/GenBank/DDBJ databases">
        <title>Draft Genome Sequence of Malassezia furfur CBS1878 and Malassezia pachydermatis CBS1879.</title>
        <authorList>
            <person name="Triana S."/>
            <person name="Ohm R."/>
            <person name="Gonzalez A."/>
            <person name="DeCock H."/>
            <person name="Restrepo S."/>
            <person name="Celis A."/>
        </authorList>
    </citation>
    <scope>NUCLEOTIDE SEQUENCE [LARGE SCALE GENOMIC DNA]</scope>
    <source>
        <strain evidence="9 10">CBS 1879</strain>
    </source>
</reference>
<dbReference type="VEuPathDB" id="FungiDB:Malapachy_3226"/>
<dbReference type="PANTHER" id="PTHR11834:SF0">
    <property type="entry name" value="PROTEIN SCALLOPED"/>
    <property type="match status" value="1"/>
</dbReference>
<dbReference type="GO" id="GO:0000981">
    <property type="term" value="F:DNA-binding transcription factor activity, RNA polymerase II-specific"/>
    <property type="evidence" value="ECO:0007669"/>
    <property type="project" value="TreeGrafter"/>
</dbReference>
<dbReference type="InterPro" id="IPR050937">
    <property type="entry name" value="TEC1_TEAD_TF"/>
</dbReference>
<dbReference type="GeneID" id="28729579"/>
<feature type="compositionally biased region" description="Polar residues" evidence="7">
    <location>
        <begin position="768"/>
        <end position="785"/>
    </location>
</feature>
<feature type="domain" description="TEA" evidence="8">
    <location>
        <begin position="147"/>
        <end position="221"/>
    </location>
</feature>
<protein>
    <submittedName>
        <fullName evidence="9">Putative tea atts type dna binding protein</fullName>
    </submittedName>
</protein>
<keyword evidence="4" id="KW-0804">Transcription</keyword>
<dbReference type="InterPro" id="IPR038096">
    <property type="entry name" value="TEA/ATTS_sf"/>
</dbReference>
<evidence type="ECO:0000256" key="6">
    <source>
        <dbReference type="PROSITE-ProRule" id="PRU00505"/>
    </source>
</evidence>
<feature type="compositionally biased region" description="Low complexity" evidence="7">
    <location>
        <begin position="755"/>
        <end position="767"/>
    </location>
</feature>
<comment type="caution">
    <text evidence="9">The sequence shown here is derived from an EMBL/GenBank/DDBJ whole genome shotgun (WGS) entry which is preliminary data.</text>
</comment>
<dbReference type="PRINTS" id="PR00065">
    <property type="entry name" value="TEADOMAIN"/>
</dbReference>
<proteinExistence type="inferred from homology"/>
<gene>
    <name evidence="9" type="ORF">Malapachy_3226</name>
</gene>
<evidence type="ECO:0000256" key="2">
    <source>
        <dbReference type="ARBA" id="ARBA00008421"/>
    </source>
</evidence>
<dbReference type="Gene3D" id="6.10.20.40">
    <property type="entry name" value="TEA/ATTS domain"/>
    <property type="match status" value="1"/>
</dbReference>